<evidence type="ECO:0000259" key="1">
    <source>
        <dbReference type="SMART" id="SM00897"/>
    </source>
</evidence>
<dbReference type="SMART" id="SM00897">
    <property type="entry name" value="FIST"/>
    <property type="match status" value="1"/>
</dbReference>
<dbReference type="PANTHER" id="PTHR40252">
    <property type="entry name" value="BLR0328 PROTEIN"/>
    <property type="match status" value="1"/>
</dbReference>
<feature type="domain" description="FIST" evidence="1">
    <location>
        <begin position="25"/>
        <end position="223"/>
    </location>
</feature>
<evidence type="ECO:0000313" key="3">
    <source>
        <dbReference type="EMBL" id="MBK1632024.1"/>
    </source>
</evidence>
<dbReference type="InterPro" id="IPR013702">
    <property type="entry name" value="FIST_domain_N"/>
</dbReference>
<dbReference type="EMBL" id="NRRV01000038">
    <property type="protein sequence ID" value="MBK1632024.1"/>
    <property type="molecule type" value="Genomic_DNA"/>
</dbReference>
<dbReference type="Pfam" id="PF08495">
    <property type="entry name" value="FIST"/>
    <property type="match status" value="1"/>
</dbReference>
<dbReference type="Proteomes" id="UP000748752">
    <property type="component" value="Unassembled WGS sequence"/>
</dbReference>
<gene>
    <name evidence="3" type="ORF">CKO31_15015</name>
</gene>
<feature type="domain" description="FIST C-domain" evidence="2">
    <location>
        <begin position="224"/>
        <end position="364"/>
    </location>
</feature>
<reference evidence="3 4" key="1">
    <citation type="journal article" date="2020" name="Microorganisms">
        <title>Osmotic Adaptation and Compatible Solute Biosynthesis of Phototrophic Bacteria as Revealed from Genome Analyses.</title>
        <authorList>
            <person name="Imhoff J.F."/>
            <person name="Rahn T."/>
            <person name="Kunzel S."/>
            <person name="Keller A."/>
            <person name="Neulinger S.C."/>
        </authorList>
    </citation>
    <scope>NUCLEOTIDE SEQUENCE [LARGE SCALE GENOMIC DNA]</scope>
    <source>
        <strain evidence="3 4">DSM 6210</strain>
    </source>
</reference>
<keyword evidence="4" id="KW-1185">Reference proteome</keyword>
<name>A0ABS1CJJ5_9GAMM</name>
<evidence type="ECO:0008006" key="5">
    <source>
        <dbReference type="Google" id="ProtNLM"/>
    </source>
</evidence>
<protein>
    <recommendedName>
        <fullName evidence="5">Histidine kinase</fullName>
    </recommendedName>
</protein>
<dbReference type="Pfam" id="PF10442">
    <property type="entry name" value="FIST_C"/>
    <property type="match status" value="1"/>
</dbReference>
<dbReference type="SMART" id="SM01204">
    <property type="entry name" value="FIST_C"/>
    <property type="match status" value="1"/>
</dbReference>
<dbReference type="InterPro" id="IPR019494">
    <property type="entry name" value="FIST_C"/>
</dbReference>
<comment type="caution">
    <text evidence="3">The sequence shown here is derived from an EMBL/GenBank/DDBJ whole genome shotgun (WGS) entry which is preliminary data.</text>
</comment>
<dbReference type="RefSeq" id="WP_200239181.1">
    <property type="nucleotide sequence ID" value="NZ_NRRV01000038.1"/>
</dbReference>
<evidence type="ECO:0000313" key="4">
    <source>
        <dbReference type="Proteomes" id="UP000748752"/>
    </source>
</evidence>
<organism evidence="3 4">
    <name type="scientific">Thiohalocapsa halophila</name>
    <dbReference type="NCBI Taxonomy" id="69359"/>
    <lineage>
        <taxon>Bacteria</taxon>
        <taxon>Pseudomonadati</taxon>
        <taxon>Pseudomonadota</taxon>
        <taxon>Gammaproteobacteria</taxon>
        <taxon>Chromatiales</taxon>
        <taxon>Chromatiaceae</taxon>
        <taxon>Thiohalocapsa</taxon>
    </lineage>
</organism>
<dbReference type="PANTHER" id="PTHR40252:SF2">
    <property type="entry name" value="BLR0328 PROTEIN"/>
    <property type="match status" value="1"/>
</dbReference>
<proteinExistence type="predicted"/>
<sequence>MDVQGLAYTAAQGWSRAELPALDSDQTLVLAFGDSEYLDDPEPLEALRRAYPRSVLAGCSSAGEILGPTVSERGLAVAVARFAQTRLAIETLALSASSDSYAAGAALARRLAVRATAAGELRGVLVLSDGLSVNASRLVDGFNDIFQGRVIVTGGLAGDGDRFRRTWVLHHGRPVAGRVSAVGFYGARVHMGHGSRGGWDIFGPERRVTWAEGNVLYELDGRPALRLYKEYLGEMAEGLPATGLRFPLALRADDGDHKRLVRTIIGVDEASESMTFAGDIPMGGLARLMRASFDHLVDGAEAAALMTRNRGADGAATLAVAISCVGRRMVLGARAEDEVEATLDALPAGTLQVGFYSYGELSPYASGVCDLHNQSMTMTTIHER</sequence>
<accession>A0ABS1CJJ5</accession>
<evidence type="ECO:0000259" key="2">
    <source>
        <dbReference type="SMART" id="SM01204"/>
    </source>
</evidence>